<keyword evidence="2" id="KW-1185">Reference proteome</keyword>
<name>A0A9W6WXV4_9STRA</name>
<sequence length="82" mass="9246">MRYTTSQDILRAPALQENQRLLRSFETDDDEEERGLNLNFLKKLIPGTSAYRLPQAAKAKKAQEKLATGGYCGEDDGNRSEL</sequence>
<gene>
    <name evidence="1" type="ORF">Plil01_000822800</name>
</gene>
<dbReference type="AlphaFoldDB" id="A0A9W6WXV4"/>
<dbReference type="EMBL" id="BSXW01000391">
    <property type="protein sequence ID" value="GMF20967.1"/>
    <property type="molecule type" value="Genomic_DNA"/>
</dbReference>
<protein>
    <submittedName>
        <fullName evidence="1">Unnamed protein product</fullName>
    </submittedName>
</protein>
<accession>A0A9W6WXV4</accession>
<proteinExistence type="predicted"/>
<dbReference type="Proteomes" id="UP001165083">
    <property type="component" value="Unassembled WGS sequence"/>
</dbReference>
<reference evidence="1" key="1">
    <citation type="submission" date="2023-04" db="EMBL/GenBank/DDBJ databases">
        <title>Phytophthora lilii NBRC 32176.</title>
        <authorList>
            <person name="Ichikawa N."/>
            <person name="Sato H."/>
            <person name="Tonouchi N."/>
        </authorList>
    </citation>
    <scope>NUCLEOTIDE SEQUENCE</scope>
    <source>
        <strain evidence="1">NBRC 32176</strain>
    </source>
</reference>
<evidence type="ECO:0000313" key="2">
    <source>
        <dbReference type="Proteomes" id="UP001165083"/>
    </source>
</evidence>
<evidence type="ECO:0000313" key="1">
    <source>
        <dbReference type="EMBL" id="GMF20967.1"/>
    </source>
</evidence>
<comment type="caution">
    <text evidence="1">The sequence shown here is derived from an EMBL/GenBank/DDBJ whole genome shotgun (WGS) entry which is preliminary data.</text>
</comment>
<organism evidence="1 2">
    <name type="scientific">Phytophthora lilii</name>
    <dbReference type="NCBI Taxonomy" id="2077276"/>
    <lineage>
        <taxon>Eukaryota</taxon>
        <taxon>Sar</taxon>
        <taxon>Stramenopiles</taxon>
        <taxon>Oomycota</taxon>
        <taxon>Peronosporomycetes</taxon>
        <taxon>Peronosporales</taxon>
        <taxon>Peronosporaceae</taxon>
        <taxon>Phytophthora</taxon>
    </lineage>
</organism>